<reference evidence="1" key="1">
    <citation type="journal article" date="2014" name="Int. J. Syst. Evol. Microbiol.">
        <title>Complete genome sequence of Corynebacterium casei LMG S-19264T (=DSM 44701T), isolated from a smear-ripened cheese.</title>
        <authorList>
            <consortium name="US DOE Joint Genome Institute (JGI-PGF)"/>
            <person name="Walter F."/>
            <person name="Albersmeier A."/>
            <person name="Kalinowski J."/>
            <person name="Ruckert C."/>
        </authorList>
    </citation>
    <scope>NUCLEOTIDE SEQUENCE</scope>
    <source>
        <strain evidence="1">CGMCC 1.15320</strain>
    </source>
</reference>
<accession>A0A916S4S1</accession>
<protein>
    <submittedName>
        <fullName evidence="1">Uncharacterized protein</fullName>
    </submittedName>
</protein>
<dbReference type="Proteomes" id="UP000636264">
    <property type="component" value="Unassembled WGS sequence"/>
</dbReference>
<evidence type="ECO:0000313" key="1">
    <source>
        <dbReference type="EMBL" id="GGA80997.1"/>
    </source>
</evidence>
<dbReference type="EMBL" id="BMIF01000019">
    <property type="protein sequence ID" value="GGA80997.1"/>
    <property type="molecule type" value="Genomic_DNA"/>
</dbReference>
<organism evidence="1 2">
    <name type="scientific">Nitratireductor aestuarii</name>
    <dbReference type="NCBI Taxonomy" id="1735103"/>
    <lineage>
        <taxon>Bacteria</taxon>
        <taxon>Pseudomonadati</taxon>
        <taxon>Pseudomonadota</taxon>
        <taxon>Alphaproteobacteria</taxon>
        <taxon>Hyphomicrobiales</taxon>
        <taxon>Phyllobacteriaceae</taxon>
        <taxon>Nitratireductor</taxon>
    </lineage>
</organism>
<reference evidence="1" key="2">
    <citation type="submission" date="2020-09" db="EMBL/GenBank/DDBJ databases">
        <authorList>
            <person name="Sun Q."/>
            <person name="Zhou Y."/>
        </authorList>
    </citation>
    <scope>NUCLEOTIDE SEQUENCE</scope>
    <source>
        <strain evidence="1">CGMCC 1.15320</strain>
    </source>
</reference>
<dbReference type="AlphaFoldDB" id="A0A916S4S1"/>
<gene>
    <name evidence="1" type="ORF">GCM10011385_39060</name>
</gene>
<evidence type="ECO:0000313" key="2">
    <source>
        <dbReference type="Proteomes" id="UP000636264"/>
    </source>
</evidence>
<sequence>MELVFRRACLAESSLIARPTQVYTNDSVTSFVGENIEFLQQIASNSDNID</sequence>
<proteinExistence type="predicted"/>
<keyword evidence="2" id="KW-1185">Reference proteome</keyword>
<name>A0A916S4S1_9HYPH</name>
<comment type="caution">
    <text evidence="1">The sequence shown here is derived from an EMBL/GenBank/DDBJ whole genome shotgun (WGS) entry which is preliminary data.</text>
</comment>